<organism evidence="1 2">
    <name type="scientific">Moellerella wisconsensis</name>
    <dbReference type="NCBI Taxonomy" id="158849"/>
    <lineage>
        <taxon>Bacteria</taxon>
        <taxon>Pseudomonadati</taxon>
        <taxon>Pseudomonadota</taxon>
        <taxon>Gammaproteobacteria</taxon>
        <taxon>Enterobacterales</taxon>
        <taxon>Morganellaceae</taxon>
        <taxon>Moellerella</taxon>
    </lineage>
</organism>
<name>A0ACD3Y927_9GAMM</name>
<accession>A0ACD3Y927</accession>
<gene>
    <name evidence="1" type="ORF">MNY70_03130</name>
</gene>
<reference evidence="1" key="1">
    <citation type="submission" date="2022-03" db="EMBL/GenBank/DDBJ databases">
        <title>ESBL-producing Moellerella wisconsensis and Escherichia marmotae isolated from wild game meat.</title>
        <authorList>
            <person name="Biggel M."/>
        </authorList>
    </citation>
    <scope>NUCLEOTIDE SEQUENCE</scope>
    <source>
        <strain evidence="1">W1</strain>
    </source>
</reference>
<proteinExistence type="predicted"/>
<dbReference type="Proteomes" id="UP000829420">
    <property type="component" value="Chromosome"/>
</dbReference>
<keyword evidence="2" id="KW-1185">Reference proteome</keyword>
<sequence length="501" mass="57803">MKAAYITKDNILVTEATVEVYKAIVLSIPFDNTVDQRHKSQYYGEIGLFLQHIICSATVSKNTKKKARFKGNKKWTYSVPFPAALGKEKFPMIFKQSRDLGLERGLECLEQAKIIKIIQHSYGTHKCREFALSKSVLKALFPGKRKDYLKRTDRYTYLTNIFDKRKKPETLYELMLKSSYNVKPPKHKTSKRAIENANFRQCIIGVYQQLEALPINLDKLQEYCNDHPTAKNKSFYFNFISHLMDVGVKVMSETPLIVEYRQAYKTAKVGSRSFEIGTGFQYLPSKMKWACLANGYNYDIKSCQLAILEQEFKEYGISTDSLSVLETDFIKDTLGVDDNLVKTIRYGTIFNAGSVSLSAKGSMVKKLRKLYSDDYVSEILEHWKLETAELWESINQLIDEYLKIGKKNKYGLSVVNAAGQPFNTTKRKTKNEEWKAWRRDVMRRKLLAHMIQGLESRAVYDYVSSHSGVCALEHDGFVSLHELSDGDWQHEYLEIERKHGC</sequence>
<evidence type="ECO:0000313" key="1">
    <source>
        <dbReference type="EMBL" id="UNH39485.1"/>
    </source>
</evidence>
<evidence type="ECO:0000313" key="2">
    <source>
        <dbReference type="Proteomes" id="UP000829420"/>
    </source>
</evidence>
<dbReference type="EMBL" id="CP093255">
    <property type="protein sequence ID" value="UNH39485.1"/>
    <property type="molecule type" value="Genomic_DNA"/>
</dbReference>
<protein>
    <submittedName>
        <fullName evidence="1">Uncharacterized protein</fullName>
    </submittedName>
</protein>